<evidence type="ECO:0000313" key="5">
    <source>
        <dbReference type="Proteomes" id="UP000693970"/>
    </source>
</evidence>
<accession>A0A9K3M0E6</accession>
<feature type="region of interest" description="Disordered" evidence="1">
    <location>
        <begin position="1373"/>
        <end position="1405"/>
    </location>
</feature>
<feature type="transmembrane region" description="Helical" evidence="2">
    <location>
        <begin position="1195"/>
        <end position="1216"/>
    </location>
</feature>
<evidence type="ECO:0000256" key="1">
    <source>
        <dbReference type="SAM" id="MobiDB-lite"/>
    </source>
</evidence>
<organism evidence="4 5">
    <name type="scientific">Nitzschia inconspicua</name>
    <dbReference type="NCBI Taxonomy" id="303405"/>
    <lineage>
        <taxon>Eukaryota</taxon>
        <taxon>Sar</taxon>
        <taxon>Stramenopiles</taxon>
        <taxon>Ochrophyta</taxon>
        <taxon>Bacillariophyta</taxon>
        <taxon>Bacillariophyceae</taxon>
        <taxon>Bacillariophycidae</taxon>
        <taxon>Bacillariales</taxon>
        <taxon>Bacillariaceae</taxon>
        <taxon>Nitzschia</taxon>
    </lineage>
</organism>
<sequence length="1589" mass="177465">MRFVVNVQQIFLLGTALLTSFSDAQEDNGEGSAGQLMDVRPMHQVLRDMQAKLAVSESFLPSHLQGVFWMDQGGYLTPDLPQRPKDRVGQNALVAFDGIDDTLSEMNSDTHVLTVDHTGPAWPFFNTQTGNAIFQVQAAENSFYRWYFDEDFQNIQVYYYKPHLQDGNYYPSAQVAGVDVNLTMHYQEPADECYTMDILSGNASSSVDIAKCAAWVRTTVVVHPDDRSREMAILPDYYVYPIINGTGHAIEPFYSAFLRYVQDDAGITSDLIDGSNDNALVGRGGRLASILQENAVVVEPTLAAWHPSIQEYLVDANVARICKEQEILLQSGVTLENDSTGVLSTLYAQDLVQYIANPTKFLRSRSHQCGGGNRNFCSMGRVVLGEYGLVQDTLVTSNTPQIRGWYLGRAKLNPERLPPYFLLAMSDSGTDTEEGRNGVHDALRKAMIDTIIVPAQQRILESNLQSELNSFIDELIEQLDTEAKMGTPDVNMTLTTDIVGTFVTKWAFKVILDMDVDPQVMAAIKTLFLMPSLSIYGFWVEPFASQLSFEDGAKIIAAFDSLVSVVERSPVLHSYSPSEANFFLTKYDYARELAAFFSGASLLGVQHFILNIFTRIVPSDDYELLNPDDSHMLGNALLEAARFNPPVKNVNVILSQNTSLQVGGADKSFPAGTSVMASILLSGFDENFFPDSYTFDVERANLKSNILTFAAMGYDLQYSFDTGRRSCLGQHLVFKLSLDVLSAWLRRDGGPSISFVGNSPSLSGGIGEIPTSACVAKFSSLGFESDNFHLYHRYFRDDSKFIYPPAGVYQGPLAIEEYVAFVSLRNPIFKEKYISNVEVSLKTVDSSEGTCTFIINSSTRYSTDPDFFVESDFVVTAMTKLIYMYHEDYIKEIDLFYTDAFLKFVMARSKSRSEHICNVHAGCLNKTNDDQDMTKSRCLQQLAALPTYSEDEEGRGYIDGNSYSCRALHSQLAEFDDFHCPHIAFAATEDPKGGVKCQESEYMRSSEFFDDEDMAGYERYIQKLNAVLGSQGNIDPEAGFKILSLPPEENGTRSLVAGIIVPMLLFLGVYLGLRYVKPESILTSPDSKRLWTIAIVWVVMLGSIFGFAAITIWSIGQRNPEWSDVWTHNEMIKYTVLGKQATPSGTEIQSRLDDAEFYVYVGFIVWITSLIAGVGMEALVWIYFIRVWSEERERYWRFAQFFFPLFAMTSLGLALYRNYFSLPVMVFGLWKFGFPETLMYIYLGIFGRQGAVGQTSDFFNGIGTAVHHGAASFIIAMLTVGVIPPSRYLISPILILVMQHWVALIAYSSRALYSAIELVLDYFFQWSVLSNFQQLFHLHWTAALGASCMLFAHWMYLIAAVLSLFANSSGQDKDEDQSNVHSRGVELMTAPPQPKKTNRRRSKMGRLHGAARRSYGFRNLNNTSIDLAHNYLATRQREPPGLHHEEEIVFFRDDPTDDGASGFSNSSQASTDGEDVRVSRLLPILLKHINDGREDEINPNWHLTEQVEDGNKKHCKGECSRKSDDSRALSARANTFGGILKATRRSSLTNSTMDPSGFGSFQEDSPSCESGVNSDSARGTESADSTNTV</sequence>
<feature type="transmembrane region" description="Helical" evidence="2">
    <location>
        <begin position="1094"/>
        <end position="1116"/>
    </location>
</feature>
<keyword evidence="3" id="KW-0732">Signal</keyword>
<dbReference type="GO" id="GO:0005506">
    <property type="term" value="F:iron ion binding"/>
    <property type="evidence" value="ECO:0007669"/>
    <property type="project" value="InterPro"/>
</dbReference>
<name>A0A9K3M0E6_9STRA</name>
<evidence type="ECO:0000256" key="2">
    <source>
        <dbReference type="SAM" id="Phobius"/>
    </source>
</evidence>
<dbReference type="GO" id="GO:0004497">
    <property type="term" value="F:monooxygenase activity"/>
    <property type="evidence" value="ECO:0007669"/>
    <property type="project" value="InterPro"/>
</dbReference>
<dbReference type="GO" id="GO:0016705">
    <property type="term" value="F:oxidoreductase activity, acting on paired donors, with incorporation or reduction of molecular oxygen"/>
    <property type="evidence" value="ECO:0007669"/>
    <property type="project" value="InterPro"/>
</dbReference>
<feature type="signal peptide" evidence="3">
    <location>
        <begin position="1"/>
        <end position="24"/>
    </location>
</feature>
<reference evidence="4" key="1">
    <citation type="journal article" date="2021" name="Sci. Rep.">
        <title>Diploid genomic architecture of Nitzschia inconspicua, an elite biomass production diatom.</title>
        <authorList>
            <person name="Oliver A."/>
            <person name="Podell S."/>
            <person name="Pinowska A."/>
            <person name="Traller J.C."/>
            <person name="Smith S.R."/>
            <person name="McClure R."/>
            <person name="Beliaev A."/>
            <person name="Bohutskyi P."/>
            <person name="Hill E.A."/>
            <person name="Rabines A."/>
            <person name="Zheng H."/>
            <person name="Allen L.Z."/>
            <person name="Kuo A."/>
            <person name="Grigoriev I.V."/>
            <person name="Allen A.E."/>
            <person name="Hazlebeck D."/>
            <person name="Allen E.E."/>
        </authorList>
    </citation>
    <scope>NUCLEOTIDE SEQUENCE</scope>
    <source>
        <strain evidence="4">Hildebrandi</strain>
    </source>
</reference>
<feature type="compositionally biased region" description="Basic residues" evidence="1">
    <location>
        <begin position="1396"/>
        <end position="1405"/>
    </location>
</feature>
<feature type="transmembrane region" description="Helical" evidence="2">
    <location>
        <begin position="1055"/>
        <end position="1073"/>
    </location>
</feature>
<evidence type="ECO:0000313" key="4">
    <source>
        <dbReference type="EMBL" id="KAG7371567.1"/>
    </source>
</evidence>
<feature type="transmembrane region" description="Helical" evidence="2">
    <location>
        <begin position="1342"/>
        <end position="1365"/>
    </location>
</feature>
<protein>
    <submittedName>
        <fullName evidence="4">Cytochrome P450</fullName>
    </submittedName>
</protein>
<feature type="compositionally biased region" description="Polar residues" evidence="1">
    <location>
        <begin position="1562"/>
        <end position="1589"/>
    </location>
</feature>
<dbReference type="Proteomes" id="UP000693970">
    <property type="component" value="Unassembled WGS sequence"/>
</dbReference>
<keyword evidence="2" id="KW-1133">Transmembrane helix</keyword>
<keyword evidence="2" id="KW-0472">Membrane</keyword>
<dbReference type="EMBL" id="JAGRRH010000004">
    <property type="protein sequence ID" value="KAG7371567.1"/>
    <property type="molecule type" value="Genomic_DNA"/>
</dbReference>
<feature type="chain" id="PRO_5039903300" evidence="3">
    <location>
        <begin position="25"/>
        <end position="1589"/>
    </location>
</feature>
<dbReference type="GO" id="GO:0020037">
    <property type="term" value="F:heme binding"/>
    <property type="evidence" value="ECO:0007669"/>
    <property type="project" value="InterPro"/>
</dbReference>
<gene>
    <name evidence="4" type="ORF">IV203_020137</name>
</gene>
<feature type="transmembrane region" description="Helical" evidence="2">
    <location>
        <begin position="1157"/>
        <end position="1183"/>
    </location>
</feature>
<dbReference type="Pfam" id="PF00067">
    <property type="entry name" value="p450"/>
    <property type="match status" value="1"/>
</dbReference>
<comment type="caution">
    <text evidence="4">The sequence shown here is derived from an EMBL/GenBank/DDBJ whole genome shotgun (WGS) entry which is preliminary data.</text>
</comment>
<evidence type="ECO:0000256" key="3">
    <source>
        <dbReference type="SAM" id="SignalP"/>
    </source>
</evidence>
<proteinExistence type="predicted"/>
<dbReference type="OrthoDB" id="52317at2759"/>
<feature type="transmembrane region" description="Helical" evidence="2">
    <location>
        <begin position="1289"/>
        <end position="1307"/>
    </location>
</feature>
<feature type="transmembrane region" description="Helical" evidence="2">
    <location>
        <begin position="1258"/>
        <end position="1283"/>
    </location>
</feature>
<feature type="compositionally biased region" description="Polar residues" evidence="1">
    <location>
        <begin position="1462"/>
        <end position="1471"/>
    </location>
</feature>
<feature type="region of interest" description="Disordered" evidence="1">
    <location>
        <begin position="1454"/>
        <end position="1475"/>
    </location>
</feature>
<feature type="region of interest" description="Disordered" evidence="1">
    <location>
        <begin position="1546"/>
        <end position="1589"/>
    </location>
</feature>
<feature type="transmembrane region" description="Helical" evidence="2">
    <location>
        <begin position="1222"/>
        <end position="1246"/>
    </location>
</feature>
<dbReference type="InterPro" id="IPR001128">
    <property type="entry name" value="Cyt_P450"/>
</dbReference>
<reference evidence="4" key="2">
    <citation type="submission" date="2021-04" db="EMBL/GenBank/DDBJ databases">
        <authorList>
            <person name="Podell S."/>
        </authorList>
    </citation>
    <scope>NUCLEOTIDE SEQUENCE</scope>
    <source>
        <strain evidence="4">Hildebrandi</strain>
    </source>
</reference>
<keyword evidence="5" id="KW-1185">Reference proteome</keyword>
<keyword evidence="2" id="KW-0812">Transmembrane</keyword>